<dbReference type="Proteomes" id="UP001500227">
    <property type="component" value="Unassembled WGS sequence"/>
</dbReference>
<dbReference type="SUPFAM" id="SSF47413">
    <property type="entry name" value="lambda repressor-like DNA-binding domains"/>
    <property type="match status" value="1"/>
</dbReference>
<dbReference type="Gene3D" id="3.30.450.180">
    <property type="match status" value="1"/>
</dbReference>
<gene>
    <name evidence="2" type="ORF">GCM10023337_13890</name>
</gene>
<proteinExistence type="predicted"/>
<dbReference type="EMBL" id="BAABKD010000009">
    <property type="protein sequence ID" value="GAA5090096.1"/>
    <property type="molecule type" value="Genomic_DNA"/>
</dbReference>
<dbReference type="PANTHER" id="PTHR35010">
    <property type="entry name" value="BLL4672 PROTEIN-RELATED"/>
    <property type="match status" value="1"/>
</dbReference>
<dbReference type="PANTHER" id="PTHR35010:SF2">
    <property type="entry name" value="BLL4672 PROTEIN"/>
    <property type="match status" value="1"/>
</dbReference>
<comment type="caution">
    <text evidence="2">The sequence shown here is derived from an EMBL/GenBank/DDBJ whole genome shotgun (WGS) entry which is preliminary data.</text>
</comment>
<dbReference type="SMART" id="SM00530">
    <property type="entry name" value="HTH_XRE"/>
    <property type="match status" value="1"/>
</dbReference>
<dbReference type="InterPro" id="IPR001387">
    <property type="entry name" value="Cro/C1-type_HTH"/>
</dbReference>
<protein>
    <submittedName>
        <fullName evidence="2">Helix-turn-helix transcriptional regulator</fullName>
    </submittedName>
</protein>
<name>A0ABP9M8C1_9BURK</name>
<accession>A0ABP9M8C1</accession>
<organism evidence="2 3">
    <name type="scientific">Paenalcaligenes hermetiae</name>
    <dbReference type="NCBI Taxonomy" id="1157987"/>
    <lineage>
        <taxon>Bacteria</taxon>
        <taxon>Pseudomonadati</taxon>
        <taxon>Pseudomonadota</taxon>
        <taxon>Betaproteobacteria</taxon>
        <taxon>Burkholderiales</taxon>
        <taxon>Alcaligenaceae</taxon>
        <taxon>Paenalcaligenes</taxon>
    </lineage>
</organism>
<evidence type="ECO:0000259" key="1">
    <source>
        <dbReference type="SMART" id="SM00530"/>
    </source>
</evidence>
<dbReference type="InterPro" id="IPR010982">
    <property type="entry name" value="Lambda_DNA-bd_dom_sf"/>
</dbReference>
<reference evidence="3" key="1">
    <citation type="journal article" date="2019" name="Int. J. Syst. Evol. Microbiol.">
        <title>The Global Catalogue of Microorganisms (GCM) 10K type strain sequencing project: providing services to taxonomists for standard genome sequencing and annotation.</title>
        <authorList>
            <consortium name="The Broad Institute Genomics Platform"/>
            <consortium name="The Broad Institute Genome Sequencing Center for Infectious Disease"/>
            <person name="Wu L."/>
            <person name="Ma J."/>
        </authorList>
    </citation>
    <scope>NUCLEOTIDE SEQUENCE [LARGE SCALE GENOMIC DNA]</scope>
    <source>
        <strain evidence="3">JCM 18423</strain>
    </source>
</reference>
<evidence type="ECO:0000313" key="3">
    <source>
        <dbReference type="Proteomes" id="UP001500227"/>
    </source>
</evidence>
<feature type="domain" description="HTH cro/C1-type" evidence="1">
    <location>
        <begin position="25"/>
        <end position="97"/>
    </location>
</feature>
<dbReference type="Pfam" id="PF17765">
    <property type="entry name" value="MLTR_LBD"/>
    <property type="match status" value="1"/>
</dbReference>
<dbReference type="CDD" id="cd00093">
    <property type="entry name" value="HTH_XRE"/>
    <property type="match status" value="1"/>
</dbReference>
<dbReference type="Gene3D" id="1.10.260.40">
    <property type="entry name" value="lambda repressor-like DNA-binding domains"/>
    <property type="match status" value="1"/>
</dbReference>
<evidence type="ECO:0000313" key="2">
    <source>
        <dbReference type="EMBL" id="GAA5090096.1"/>
    </source>
</evidence>
<sequence>MCDNSSYPKADTSAAALRRKVLGNFLREARAHVQPQDWGLPVGTRRRTPGLRREEVAQLCAISVTWYTWIEQGRDVSISPTVCARLAKTLRLSRAERQYLFDLAECADPEADKAELKPLPQGLSDCVDHILAPAYILDRSWNVLARNQALLDLFAGWPDCSSKPNLLRYIFLDTRARDLVVDWERRAQRVVGEFRADVGVHVDEPEVRALVAELQEQSPIFAQWWGRQMVTEREGGIREFNHPKQGLLVYQQFTFRLAIRADCKLVMLLPH</sequence>
<dbReference type="Pfam" id="PF13560">
    <property type="entry name" value="HTH_31"/>
    <property type="match status" value="1"/>
</dbReference>
<dbReference type="RefSeq" id="WP_345370634.1">
    <property type="nucleotide sequence ID" value="NZ_BAABKD010000009.1"/>
</dbReference>
<dbReference type="InterPro" id="IPR041413">
    <property type="entry name" value="MLTR_LBD"/>
</dbReference>
<keyword evidence="3" id="KW-1185">Reference proteome</keyword>